<protein>
    <submittedName>
        <fullName evidence="2">Uncharacterized protein</fullName>
    </submittedName>
</protein>
<evidence type="ECO:0000313" key="3">
    <source>
        <dbReference type="Proteomes" id="UP000195570"/>
    </source>
</evidence>
<dbReference type="EMBL" id="CZPT02000823">
    <property type="protein sequence ID" value="SCU67860.1"/>
    <property type="molecule type" value="Genomic_DNA"/>
</dbReference>
<dbReference type="VEuPathDB" id="TriTrypDB:TEOVI_000806600"/>
<dbReference type="AlphaFoldDB" id="A0A1G4I7V2"/>
<feature type="transmembrane region" description="Helical" evidence="1">
    <location>
        <begin position="69"/>
        <end position="89"/>
    </location>
</feature>
<organism evidence="2 3">
    <name type="scientific">Trypanosoma equiperdum</name>
    <dbReference type="NCBI Taxonomy" id="5694"/>
    <lineage>
        <taxon>Eukaryota</taxon>
        <taxon>Discoba</taxon>
        <taxon>Euglenozoa</taxon>
        <taxon>Kinetoplastea</taxon>
        <taxon>Metakinetoplastina</taxon>
        <taxon>Trypanosomatida</taxon>
        <taxon>Trypanosomatidae</taxon>
        <taxon>Trypanosoma</taxon>
    </lineage>
</organism>
<reference evidence="2" key="1">
    <citation type="submission" date="2016-09" db="EMBL/GenBank/DDBJ databases">
        <authorList>
            <person name="Hebert L."/>
            <person name="Moumen B."/>
        </authorList>
    </citation>
    <scope>NUCLEOTIDE SEQUENCE [LARGE SCALE GENOMIC DNA]</scope>
    <source>
        <strain evidence="2">OVI</strain>
    </source>
</reference>
<evidence type="ECO:0000256" key="1">
    <source>
        <dbReference type="SAM" id="Phobius"/>
    </source>
</evidence>
<gene>
    <name evidence="2" type="ORF">TEOVI_000806600</name>
</gene>
<name>A0A1G4I7V2_TRYEQ</name>
<keyword evidence="1" id="KW-0472">Membrane</keyword>
<dbReference type="Proteomes" id="UP000195570">
    <property type="component" value="Unassembled WGS sequence"/>
</dbReference>
<feature type="transmembrane region" description="Helical" evidence="1">
    <location>
        <begin position="28"/>
        <end position="48"/>
    </location>
</feature>
<comment type="caution">
    <text evidence="2">The sequence shown here is derived from an EMBL/GenBank/DDBJ whole genome shotgun (WGS) entry which is preliminary data.</text>
</comment>
<proteinExistence type="predicted"/>
<keyword evidence="1" id="KW-1133">Transmembrane helix</keyword>
<dbReference type="RefSeq" id="XP_067079125.1">
    <property type="nucleotide sequence ID" value="XM_067223024.1"/>
</dbReference>
<dbReference type="GeneID" id="92382000"/>
<keyword evidence="3" id="KW-1185">Reference proteome</keyword>
<keyword evidence="1" id="KW-0812">Transmembrane</keyword>
<sequence length="116" mass="11538">MSPRVSTERTDMASDVAARCSTAAMPPVIFSAVAAISDVICAAYRLAAAARVRSAADMAGSPFAAMIRIWAAFLTASAAETAAAFIVLAGCPARARACVATVQGSCAALAAVSIAA</sequence>
<evidence type="ECO:0000313" key="2">
    <source>
        <dbReference type="EMBL" id="SCU67860.1"/>
    </source>
</evidence>
<accession>A0A1G4I7V2</accession>